<sequence>MTVARQERLRRGAAAALEICVVAAVYYGSAKLGLLQQLVRGQVTPLWPPTGIAVASLLLRGPRVWPGITLGALLVNVTLGPSLPAVLAIVAGNTLAPVCSYALLRRAGFRIGLSRLSDVLALIFLGAITGMLVSATIGSGTLALAGVVGAHGFWPTWSVWWTGDAMGVLVVTPVLLVLRSARWPKDAPPSRWAEGFLLLVATACVGLLGSGSTPLMFLGFPLLIWAAFRFQLAGAAPCALAVSTFAIVAVARGSGPFAGHDLLTNMITLQAFNASSALTALLVAAAVSERNQAQEEISRACGYLAGMVDKISAGRYQPTLPLRYADENTSVTRTSGKGAADEPEVRRDQPG</sequence>
<feature type="transmembrane region" description="Helical" evidence="7">
    <location>
        <begin position="12"/>
        <end position="29"/>
    </location>
</feature>
<dbReference type="PANTHER" id="PTHR45530">
    <property type="entry name" value="SENSORY TRANSDUCTION HISTIDINE KINASE"/>
    <property type="match status" value="1"/>
</dbReference>
<feature type="domain" description="MASE1" evidence="8">
    <location>
        <begin position="22"/>
        <end position="290"/>
    </location>
</feature>
<feature type="transmembrane region" description="Helical" evidence="7">
    <location>
        <begin position="230"/>
        <end position="250"/>
    </location>
</feature>
<dbReference type="EMBL" id="JBGOSP010000007">
    <property type="protein sequence ID" value="MFA3837693.1"/>
    <property type="molecule type" value="Genomic_DNA"/>
</dbReference>
<dbReference type="Pfam" id="PF05231">
    <property type="entry name" value="MASE1"/>
    <property type="match status" value="1"/>
</dbReference>
<feature type="transmembrane region" description="Helical" evidence="7">
    <location>
        <begin position="157"/>
        <end position="178"/>
    </location>
</feature>
<evidence type="ECO:0000256" key="6">
    <source>
        <dbReference type="SAM" id="MobiDB-lite"/>
    </source>
</evidence>
<evidence type="ECO:0000259" key="8">
    <source>
        <dbReference type="Pfam" id="PF05231"/>
    </source>
</evidence>
<evidence type="ECO:0000256" key="5">
    <source>
        <dbReference type="ARBA" id="ARBA00023136"/>
    </source>
</evidence>
<dbReference type="Proteomes" id="UP001571476">
    <property type="component" value="Unassembled WGS sequence"/>
</dbReference>
<evidence type="ECO:0000256" key="1">
    <source>
        <dbReference type="ARBA" id="ARBA00004651"/>
    </source>
</evidence>
<comment type="subcellular location">
    <subcellularLocation>
        <location evidence="1">Cell membrane</location>
        <topology evidence="1">Multi-pass membrane protein</topology>
    </subcellularLocation>
</comment>
<evidence type="ECO:0000256" key="4">
    <source>
        <dbReference type="ARBA" id="ARBA00022989"/>
    </source>
</evidence>
<evidence type="ECO:0000313" key="10">
    <source>
        <dbReference type="Proteomes" id="UP001571476"/>
    </source>
</evidence>
<accession>A0ABV4SHA9</accession>
<keyword evidence="5 7" id="KW-0472">Membrane</keyword>
<dbReference type="PANTHER" id="PTHR45530:SF3">
    <property type="entry name" value="TWO-COMPONENT SYSTEM NARL FAMILY SENSOR HISTIDINE KINASE BARA"/>
    <property type="match status" value="1"/>
</dbReference>
<protein>
    <submittedName>
        <fullName evidence="9">MASE1 domain-containing protein</fullName>
    </submittedName>
</protein>
<evidence type="ECO:0000313" key="9">
    <source>
        <dbReference type="EMBL" id="MFA3837693.1"/>
    </source>
</evidence>
<keyword evidence="2" id="KW-1003">Cell membrane</keyword>
<evidence type="ECO:0000256" key="2">
    <source>
        <dbReference type="ARBA" id="ARBA00022475"/>
    </source>
</evidence>
<keyword evidence="4 7" id="KW-1133">Transmembrane helix</keyword>
<feature type="compositionally biased region" description="Basic and acidic residues" evidence="6">
    <location>
        <begin position="339"/>
        <end position="351"/>
    </location>
</feature>
<dbReference type="RefSeq" id="WP_372563043.1">
    <property type="nucleotide sequence ID" value="NZ_JBGOSP010000007.1"/>
</dbReference>
<feature type="transmembrane region" description="Helical" evidence="7">
    <location>
        <begin position="198"/>
        <end position="224"/>
    </location>
</feature>
<feature type="region of interest" description="Disordered" evidence="6">
    <location>
        <begin position="327"/>
        <end position="351"/>
    </location>
</feature>
<dbReference type="InterPro" id="IPR007895">
    <property type="entry name" value="MASE1"/>
</dbReference>
<comment type="caution">
    <text evidence="9">The sequence shown here is derived from an EMBL/GenBank/DDBJ whole genome shotgun (WGS) entry which is preliminary data.</text>
</comment>
<keyword evidence="10" id="KW-1185">Reference proteome</keyword>
<organism evidence="9 10">
    <name type="scientific">Streptomyces aureus</name>
    <dbReference type="NCBI Taxonomy" id="193461"/>
    <lineage>
        <taxon>Bacteria</taxon>
        <taxon>Bacillati</taxon>
        <taxon>Actinomycetota</taxon>
        <taxon>Actinomycetes</taxon>
        <taxon>Kitasatosporales</taxon>
        <taxon>Streptomycetaceae</taxon>
        <taxon>Streptomyces</taxon>
    </lineage>
</organism>
<feature type="transmembrane region" description="Helical" evidence="7">
    <location>
        <begin position="83"/>
        <end position="104"/>
    </location>
</feature>
<name>A0ABV4SHA9_9ACTN</name>
<gene>
    <name evidence="9" type="ORF">ACEG43_16180</name>
</gene>
<feature type="transmembrane region" description="Helical" evidence="7">
    <location>
        <begin position="116"/>
        <end position="137"/>
    </location>
</feature>
<keyword evidence="3 7" id="KW-0812">Transmembrane</keyword>
<evidence type="ECO:0000256" key="3">
    <source>
        <dbReference type="ARBA" id="ARBA00022692"/>
    </source>
</evidence>
<evidence type="ECO:0000256" key="7">
    <source>
        <dbReference type="SAM" id="Phobius"/>
    </source>
</evidence>
<reference evidence="9 10" key="1">
    <citation type="submission" date="2024-08" db="EMBL/GenBank/DDBJ databases">
        <title>Genome sequence of Streptomyces aureus CACIA-1.46HGO.</title>
        <authorList>
            <person name="Evangelista-Martinez Z."/>
        </authorList>
    </citation>
    <scope>NUCLEOTIDE SEQUENCE [LARGE SCALE GENOMIC DNA]</scope>
    <source>
        <strain evidence="9 10">CACIA-1.46HGO</strain>
    </source>
</reference>
<proteinExistence type="predicted"/>